<evidence type="ECO:0000313" key="11">
    <source>
        <dbReference type="Proteomes" id="UP000447393"/>
    </source>
</evidence>
<evidence type="ECO:0000256" key="1">
    <source>
        <dbReference type="ARBA" id="ARBA00004635"/>
    </source>
</evidence>
<dbReference type="Pfam" id="PF25198">
    <property type="entry name" value="Spore_GerAC_N"/>
    <property type="match status" value="1"/>
</dbReference>
<keyword evidence="4" id="KW-0732">Signal</keyword>
<evidence type="ECO:0000256" key="7">
    <source>
        <dbReference type="ARBA" id="ARBA00023288"/>
    </source>
</evidence>
<dbReference type="GO" id="GO:0016020">
    <property type="term" value="C:membrane"/>
    <property type="evidence" value="ECO:0007669"/>
    <property type="project" value="UniProtKB-SubCell"/>
</dbReference>
<keyword evidence="6" id="KW-0564">Palmitate</keyword>
<evidence type="ECO:0000256" key="2">
    <source>
        <dbReference type="ARBA" id="ARBA00007886"/>
    </source>
</evidence>
<accession>A0A845DY67</accession>
<dbReference type="Gene3D" id="6.20.190.10">
    <property type="entry name" value="Nutrient germinant receptor protein C, domain 1"/>
    <property type="match status" value="1"/>
</dbReference>
<evidence type="ECO:0000259" key="9">
    <source>
        <dbReference type="Pfam" id="PF25198"/>
    </source>
</evidence>
<reference evidence="10 11" key="1">
    <citation type="submission" date="2019-11" db="EMBL/GenBank/DDBJ databases">
        <title>Genome sequences of 17 halophilic strains isolated from different environments.</title>
        <authorList>
            <person name="Furrow R.E."/>
        </authorList>
    </citation>
    <scope>NUCLEOTIDE SEQUENCE [LARGE SCALE GENOMIC DNA]</scope>
    <source>
        <strain evidence="10 11">22505_10_Sand</strain>
    </source>
</reference>
<dbReference type="PROSITE" id="PS51257">
    <property type="entry name" value="PROKAR_LIPOPROTEIN"/>
    <property type="match status" value="1"/>
</dbReference>
<evidence type="ECO:0000256" key="4">
    <source>
        <dbReference type="ARBA" id="ARBA00022729"/>
    </source>
</evidence>
<dbReference type="OrthoDB" id="2569624at2"/>
<sequence length="382" mass="43525">MPRKIIFSGLVMLFVLTGCWDIKEIEDVGIITGMGLDVDEEKDELTMINQYVVPGKIPSQQSTSQQSVPYQNISQSGKTFFEIIRNNSLESNRPPNYTHLKSILASTDLLEKERADKVIDLFIRDHEFRRTTPVFLTRDPVLDILSTEPAKEFFPSIQIKSLSENSNKNNKNPTNLTIGDVSQLISEMKSFLIPGIALNEGKIKASGAGIIDAESSNYVGWIDIEDMEGIRYMQNTVQGGFIDLDEEEIEDGPIVLEIKGSKTMFKTKASKDQLEMTIKIETSTVLAEDWGTGRNVYKKGWKKDIEEAANNVIQGKVERVLKLAQQEYEIDFLNVSKWVHIHEPKYWEDHEKEWNEIFPEVDFKVDVTTKITDFGTQNFNTE</sequence>
<comment type="subcellular location">
    <subcellularLocation>
        <location evidence="1">Membrane</location>
        <topology evidence="1">Lipid-anchor</topology>
    </subcellularLocation>
</comment>
<protein>
    <submittedName>
        <fullName evidence="10">Ger(X)C family spore germination protein</fullName>
    </submittedName>
</protein>
<name>A0A845DY67_9BACI</name>
<keyword evidence="5" id="KW-0472">Membrane</keyword>
<dbReference type="InterPro" id="IPR046953">
    <property type="entry name" value="Spore_GerAC-like_C"/>
</dbReference>
<dbReference type="InterPro" id="IPR038501">
    <property type="entry name" value="Spore_GerAC_C_sf"/>
</dbReference>
<evidence type="ECO:0000256" key="3">
    <source>
        <dbReference type="ARBA" id="ARBA00022544"/>
    </source>
</evidence>
<dbReference type="InterPro" id="IPR057336">
    <property type="entry name" value="GerAC_N"/>
</dbReference>
<dbReference type="Gene3D" id="3.30.300.210">
    <property type="entry name" value="Nutrient germinant receptor protein C, domain 3"/>
    <property type="match status" value="1"/>
</dbReference>
<dbReference type="InterPro" id="IPR008844">
    <property type="entry name" value="Spore_GerAC-like"/>
</dbReference>
<keyword evidence="7" id="KW-0449">Lipoprotein</keyword>
<organism evidence="10 11">
    <name type="scientific">Halobacillus litoralis</name>
    <dbReference type="NCBI Taxonomy" id="45668"/>
    <lineage>
        <taxon>Bacteria</taxon>
        <taxon>Bacillati</taxon>
        <taxon>Bacillota</taxon>
        <taxon>Bacilli</taxon>
        <taxon>Bacillales</taxon>
        <taxon>Bacillaceae</taxon>
        <taxon>Halobacillus</taxon>
    </lineage>
</organism>
<keyword evidence="3" id="KW-0309">Germination</keyword>
<dbReference type="Pfam" id="PF05504">
    <property type="entry name" value="Spore_GerAC"/>
    <property type="match status" value="1"/>
</dbReference>
<evidence type="ECO:0000259" key="8">
    <source>
        <dbReference type="Pfam" id="PF05504"/>
    </source>
</evidence>
<dbReference type="AlphaFoldDB" id="A0A845DY67"/>
<evidence type="ECO:0000313" key="10">
    <source>
        <dbReference type="EMBL" id="MYL48357.1"/>
    </source>
</evidence>
<dbReference type="RefSeq" id="WP_160911839.1">
    <property type="nucleotide sequence ID" value="NZ_WMEZ01000001.1"/>
</dbReference>
<feature type="domain" description="Spore germination protein N-terminal" evidence="9">
    <location>
        <begin position="21"/>
        <end position="197"/>
    </location>
</feature>
<evidence type="ECO:0000256" key="5">
    <source>
        <dbReference type="ARBA" id="ARBA00023136"/>
    </source>
</evidence>
<dbReference type="EMBL" id="WMEZ01000001">
    <property type="protein sequence ID" value="MYL48357.1"/>
    <property type="molecule type" value="Genomic_DNA"/>
</dbReference>
<comment type="caution">
    <text evidence="10">The sequence shown here is derived from an EMBL/GenBank/DDBJ whole genome shotgun (WGS) entry which is preliminary data.</text>
</comment>
<gene>
    <name evidence="10" type="ORF">GLV98_02635</name>
</gene>
<feature type="domain" description="Spore germination GerAC-like C-terminal" evidence="8">
    <location>
        <begin position="206"/>
        <end position="375"/>
    </location>
</feature>
<dbReference type="Proteomes" id="UP000447393">
    <property type="component" value="Unassembled WGS sequence"/>
</dbReference>
<comment type="similarity">
    <text evidence="2">Belongs to the GerABKC lipoprotein family.</text>
</comment>
<proteinExistence type="inferred from homology"/>
<dbReference type="PANTHER" id="PTHR35789:SF1">
    <property type="entry name" value="SPORE GERMINATION PROTEIN B3"/>
    <property type="match status" value="1"/>
</dbReference>
<dbReference type="PANTHER" id="PTHR35789">
    <property type="entry name" value="SPORE GERMINATION PROTEIN B3"/>
    <property type="match status" value="1"/>
</dbReference>
<dbReference type="GO" id="GO:0009847">
    <property type="term" value="P:spore germination"/>
    <property type="evidence" value="ECO:0007669"/>
    <property type="project" value="InterPro"/>
</dbReference>
<evidence type="ECO:0000256" key="6">
    <source>
        <dbReference type="ARBA" id="ARBA00023139"/>
    </source>
</evidence>
<dbReference type="NCBIfam" id="TIGR02887">
    <property type="entry name" value="spore_ger_x_C"/>
    <property type="match status" value="1"/>
</dbReference>